<name>A0A5C5XAS4_9PLAN</name>
<dbReference type="RefSeq" id="WP_146501955.1">
    <property type="nucleotide sequence ID" value="NZ_SJPG01000001.1"/>
</dbReference>
<proteinExistence type="predicted"/>
<dbReference type="Proteomes" id="UP000316095">
    <property type="component" value="Unassembled WGS sequence"/>
</dbReference>
<evidence type="ECO:0000313" key="1">
    <source>
        <dbReference type="EMBL" id="TWT59759.1"/>
    </source>
</evidence>
<evidence type="ECO:0008006" key="3">
    <source>
        <dbReference type="Google" id="ProtNLM"/>
    </source>
</evidence>
<keyword evidence="2" id="KW-1185">Reference proteome</keyword>
<sequence>MSTTMLSEPPNESRAAERLQATMCATRIGFVWLGTRKTLSSSQKAQAAESFGAAGEYLSAGKKLLDTRHPRFQAVNALKGQIRKYWTSLSLPYPEPGIRLIRRESVDPFQNQMQYFEEELQQAVRLLDEEFANLQAAAQERLGELYNEADYPDSLVGLFHVGWEFPNVEPPHYLRQLNPELYEQEARRVQARFDEAVQLAEQAFVEELAQLVSHLTERLSGHEDGKRKVFRDTAVGNLQEFFERFRLLNIRSNDQLDDLVDQCQQIVTGIAPQQLRSSSHLRQQVATKLSGVQSVLDGLLIDRPRRQIIRVPK</sequence>
<dbReference type="OrthoDB" id="247764at2"/>
<dbReference type="EMBL" id="SJPG01000001">
    <property type="protein sequence ID" value="TWT59759.1"/>
    <property type="molecule type" value="Genomic_DNA"/>
</dbReference>
<evidence type="ECO:0000313" key="2">
    <source>
        <dbReference type="Proteomes" id="UP000316095"/>
    </source>
</evidence>
<comment type="caution">
    <text evidence="1">The sequence shown here is derived from an EMBL/GenBank/DDBJ whole genome shotgun (WGS) entry which is preliminary data.</text>
</comment>
<dbReference type="AlphaFoldDB" id="A0A5C5XAS4"/>
<organism evidence="1 2">
    <name type="scientific">Rubinisphaera italica</name>
    <dbReference type="NCBI Taxonomy" id="2527969"/>
    <lineage>
        <taxon>Bacteria</taxon>
        <taxon>Pseudomonadati</taxon>
        <taxon>Planctomycetota</taxon>
        <taxon>Planctomycetia</taxon>
        <taxon>Planctomycetales</taxon>
        <taxon>Planctomycetaceae</taxon>
        <taxon>Rubinisphaera</taxon>
    </lineage>
</organism>
<gene>
    <name evidence="1" type="ORF">Pan54_04690</name>
</gene>
<accession>A0A5C5XAS4</accession>
<protein>
    <recommendedName>
        <fullName evidence="3">DUF3150 domain-containing protein</fullName>
    </recommendedName>
</protein>
<reference evidence="1 2" key="1">
    <citation type="submission" date="2019-02" db="EMBL/GenBank/DDBJ databases">
        <title>Deep-cultivation of Planctomycetes and their phenomic and genomic characterization uncovers novel biology.</title>
        <authorList>
            <person name="Wiegand S."/>
            <person name="Jogler M."/>
            <person name="Boedeker C."/>
            <person name="Pinto D."/>
            <person name="Vollmers J."/>
            <person name="Rivas-Marin E."/>
            <person name="Kohn T."/>
            <person name="Peeters S.H."/>
            <person name="Heuer A."/>
            <person name="Rast P."/>
            <person name="Oberbeckmann S."/>
            <person name="Bunk B."/>
            <person name="Jeske O."/>
            <person name="Meyerdierks A."/>
            <person name="Storesund J.E."/>
            <person name="Kallscheuer N."/>
            <person name="Luecker S."/>
            <person name="Lage O.M."/>
            <person name="Pohl T."/>
            <person name="Merkel B.J."/>
            <person name="Hornburger P."/>
            <person name="Mueller R.-W."/>
            <person name="Bruemmer F."/>
            <person name="Labrenz M."/>
            <person name="Spormann A.M."/>
            <person name="Op Den Camp H."/>
            <person name="Overmann J."/>
            <person name="Amann R."/>
            <person name="Jetten M.S.M."/>
            <person name="Mascher T."/>
            <person name="Medema M.H."/>
            <person name="Devos D.P."/>
            <person name="Kaster A.-K."/>
            <person name="Ovreas L."/>
            <person name="Rohde M."/>
            <person name="Galperin M.Y."/>
            <person name="Jogler C."/>
        </authorList>
    </citation>
    <scope>NUCLEOTIDE SEQUENCE [LARGE SCALE GENOMIC DNA]</scope>
    <source>
        <strain evidence="1 2">Pan54</strain>
    </source>
</reference>